<dbReference type="EnsemblFungi" id="MAPG_05919T0">
    <property type="protein sequence ID" value="MAPG_05919T0"/>
    <property type="gene ID" value="MAPG_05919"/>
</dbReference>
<reference evidence="7" key="3">
    <citation type="submission" date="2011-03" db="EMBL/GenBank/DDBJ databases">
        <title>Annotation of Magnaporthe poae ATCC 64411.</title>
        <authorList>
            <person name="Ma L.-J."/>
            <person name="Dead R."/>
            <person name="Young S.K."/>
            <person name="Zeng Q."/>
            <person name="Gargeya S."/>
            <person name="Fitzgerald M."/>
            <person name="Haas B."/>
            <person name="Abouelleil A."/>
            <person name="Alvarado L."/>
            <person name="Arachchi H.M."/>
            <person name="Berlin A."/>
            <person name="Brown A."/>
            <person name="Chapman S.B."/>
            <person name="Chen Z."/>
            <person name="Dunbar C."/>
            <person name="Freedman E."/>
            <person name="Gearin G."/>
            <person name="Gellesch M."/>
            <person name="Goldberg J."/>
            <person name="Griggs A."/>
            <person name="Gujja S."/>
            <person name="Heiman D."/>
            <person name="Howarth C."/>
            <person name="Larson L."/>
            <person name="Lui A."/>
            <person name="MacDonald P.J.P."/>
            <person name="Mehta T."/>
            <person name="Montmayeur A."/>
            <person name="Murphy C."/>
            <person name="Neiman D."/>
            <person name="Pearson M."/>
            <person name="Priest M."/>
            <person name="Roberts A."/>
            <person name="Saif S."/>
            <person name="Shea T."/>
            <person name="Shenoy N."/>
            <person name="Sisk P."/>
            <person name="Stolte C."/>
            <person name="Sykes S."/>
            <person name="Yandava C."/>
            <person name="Wortman J."/>
            <person name="Nusbaum C."/>
            <person name="Birren B."/>
        </authorList>
    </citation>
    <scope>NUCLEOTIDE SEQUENCE</scope>
    <source>
        <strain evidence="7">ATCC 64411</strain>
    </source>
</reference>
<keyword evidence="4 5" id="KW-0472">Membrane</keyword>
<evidence type="ECO:0000313" key="9">
    <source>
        <dbReference type="Proteomes" id="UP000011715"/>
    </source>
</evidence>
<dbReference type="PANTHER" id="PTHR43341:SF18">
    <property type="entry name" value="AMINO ACID PERMEASE_ SLC12A DOMAIN-CONTAINING PROTEIN"/>
    <property type="match status" value="1"/>
</dbReference>
<comment type="subcellular location">
    <subcellularLocation>
        <location evidence="1">Membrane</location>
        <topology evidence="1">Multi-pass membrane protein</topology>
    </subcellularLocation>
</comment>
<feature type="transmembrane region" description="Helical" evidence="5">
    <location>
        <begin position="154"/>
        <end position="175"/>
    </location>
</feature>
<dbReference type="EMBL" id="ADBL01001416">
    <property type="status" value="NOT_ANNOTATED_CDS"/>
    <property type="molecule type" value="Genomic_DNA"/>
</dbReference>
<dbReference type="Proteomes" id="UP000011715">
    <property type="component" value="Unassembled WGS sequence"/>
</dbReference>
<dbReference type="InterPro" id="IPR004841">
    <property type="entry name" value="AA-permease/SLC12A_dom"/>
</dbReference>
<evidence type="ECO:0000256" key="4">
    <source>
        <dbReference type="ARBA" id="ARBA00023136"/>
    </source>
</evidence>
<dbReference type="OrthoDB" id="3900342at2759"/>
<dbReference type="Gene3D" id="1.20.1740.10">
    <property type="entry name" value="Amino acid/polyamine transporter I"/>
    <property type="match status" value="1"/>
</dbReference>
<sequence>MLVRSDDPNLGNSTGTAAQSPFVIAAKAAGISAIPSVVNAVVITSAWSASNQSLLAGTRVLFGLALKRQAPAVFLRTTSWGTPYVCVLFFAAFMLLSFLSLSNGALTVFEWFVALTSAGVLISWSTILFNHIRLLRAIKVQGLSKSRLPWHNEWTVYSSPVALAMCIIILLTGGYEVFVDGRWEARSFVSHYLDIPLVLCGYLAWKYTKKTTITSLADIPLEEAFQHVEQNPEPVEKVAKGWILAISWLWD</sequence>
<keyword evidence="9" id="KW-1185">Reference proteome</keyword>
<evidence type="ECO:0000313" key="8">
    <source>
        <dbReference type="EnsemblFungi" id="MAPG_05919T0"/>
    </source>
</evidence>
<proteinExistence type="predicted"/>
<reference evidence="7" key="2">
    <citation type="submission" date="2010-05" db="EMBL/GenBank/DDBJ databases">
        <title>The Genome Sequence of Magnaporthe poae strain ATCC 64411.</title>
        <authorList>
            <consortium name="The Broad Institute Genome Sequencing Platform"/>
            <consortium name="Broad Institute Genome Sequencing Center for Infectious Disease"/>
            <person name="Ma L.-J."/>
            <person name="Dead R."/>
            <person name="Young S."/>
            <person name="Zeng Q."/>
            <person name="Koehrsen M."/>
            <person name="Alvarado L."/>
            <person name="Berlin A."/>
            <person name="Chapman S.B."/>
            <person name="Chen Z."/>
            <person name="Freedman E."/>
            <person name="Gellesch M."/>
            <person name="Goldberg J."/>
            <person name="Griggs A."/>
            <person name="Gujja S."/>
            <person name="Heilman E.R."/>
            <person name="Heiman D."/>
            <person name="Hepburn T."/>
            <person name="Howarth C."/>
            <person name="Jen D."/>
            <person name="Larson L."/>
            <person name="Mehta T."/>
            <person name="Neiman D."/>
            <person name="Pearson M."/>
            <person name="Roberts A."/>
            <person name="Saif S."/>
            <person name="Shea T."/>
            <person name="Shenoy N."/>
            <person name="Sisk P."/>
            <person name="Stolte C."/>
            <person name="Sykes S."/>
            <person name="Walk T."/>
            <person name="White J."/>
            <person name="Yandava C."/>
            <person name="Haas B."/>
            <person name="Nusbaum C."/>
            <person name="Birren B."/>
        </authorList>
    </citation>
    <scope>NUCLEOTIDE SEQUENCE</scope>
    <source>
        <strain evidence="7">ATCC 64411</strain>
    </source>
</reference>
<evidence type="ECO:0000256" key="1">
    <source>
        <dbReference type="ARBA" id="ARBA00004141"/>
    </source>
</evidence>
<feature type="transmembrane region" description="Helical" evidence="5">
    <location>
        <begin position="84"/>
        <end position="105"/>
    </location>
</feature>
<dbReference type="STRING" id="644358.A0A0C4E0N8"/>
<organism evidence="8 9">
    <name type="scientific">Magnaporthiopsis poae (strain ATCC 64411 / 73-15)</name>
    <name type="common">Kentucky bluegrass fungus</name>
    <name type="synonym">Magnaporthe poae</name>
    <dbReference type="NCBI Taxonomy" id="644358"/>
    <lineage>
        <taxon>Eukaryota</taxon>
        <taxon>Fungi</taxon>
        <taxon>Dikarya</taxon>
        <taxon>Ascomycota</taxon>
        <taxon>Pezizomycotina</taxon>
        <taxon>Sordariomycetes</taxon>
        <taxon>Sordariomycetidae</taxon>
        <taxon>Magnaporthales</taxon>
        <taxon>Magnaporthaceae</taxon>
        <taxon>Magnaporthiopsis</taxon>
    </lineage>
</organism>
<gene>
    <name evidence="7" type="ORF">MAPG_05919</name>
</gene>
<evidence type="ECO:0000313" key="7">
    <source>
        <dbReference type="EMBL" id="KLU86912.1"/>
    </source>
</evidence>
<accession>A0A0C4E0N8</accession>
<dbReference type="Pfam" id="PF00324">
    <property type="entry name" value="AA_permease"/>
    <property type="match status" value="1"/>
</dbReference>
<evidence type="ECO:0000259" key="6">
    <source>
        <dbReference type="Pfam" id="PF00324"/>
    </source>
</evidence>
<evidence type="ECO:0000256" key="5">
    <source>
        <dbReference type="SAM" id="Phobius"/>
    </source>
</evidence>
<dbReference type="GO" id="GO:0016020">
    <property type="term" value="C:membrane"/>
    <property type="evidence" value="ECO:0007669"/>
    <property type="project" value="UniProtKB-SubCell"/>
</dbReference>
<feature type="transmembrane region" description="Helical" evidence="5">
    <location>
        <begin position="111"/>
        <end position="133"/>
    </location>
</feature>
<dbReference type="InterPro" id="IPR050524">
    <property type="entry name" value="APC_YAT"/>
</dbReference>
<reference evidence="9" key="1">
    <citation type="submission" date="2010-05" db="EMBL/GenBank/DDBJ databases">
        <title>The genome sequence of Magnaporthe poae strain ATCC 64411.</title>
        <authorList>
            <person name="Ma L.-J."/>
            <person name="Dead R."/>
            <person name="Young S."/>
            <person name="Zeng Q."/>
            <person name="Koehrsen M."/>
            <person name="Alvarado L."/>
            <person name="Berlin A."/>
            <person name="Chapman S.B."/>
            <person name="Chen Z."/>
            <person name="Freedman E."/>
            <person name="Gellesch M."/>
            <person name="Goldberg J."/>
            <person name="Griggs A."/>
            <person name="Gujja S."/>
            <person name="Heilman E.R."/>
            <person name="Heiman D."/>
            <person name="Hepburn T."/>
            <person name="Howarth C."/>
            <person name="Jen D."/>
            <person name="Larson L."/>
            <person name="Mehta T."/>
            <person name="Neiman D."/>
            <person name="Pearson M."/>
            <person name="Roberts A."/>
            <person name="Saif S."/>
            <person name="Shea T."/>
            <person name="Shenoy N."/>
            <person name="Sisk P."/>
            <person name="Stolte C."/>
            <person name="Sykes S."/>
            <person name="Walk T."/>
            <person name="White J."/>
            <person name="Yandava C."/>
            <person name="Haas B."/>
            <person name="Nusbaum C."/>
            <person name="Birren B."/>
        </authorList>
    </citation>
    <scope>NUCLEOTIDE SEQUENCE [LARGE SCALE GENOMIC DNA]</scope>
    <source>
        <strain evidence="9">ATCC 64411 / 73-15</strain>
    </source>
</reference>
<dbReference type="PANTHER" id="PTHR43341">
    <property type="entry name" value="AMINO ACID PERMEASE"/>
    <property type="match status" value="1"/>
</dbReference>
<dbReference type="OMA" id="NWITISI"/>
<feature type="transmembrane region" description="Helical" evidence="5">
    <location>
        <begin position="187"/>
        <end position="205"/>
    </location>
</feature>
<protein>
    <submittedName>
        <fullName evidence="7">Dicarboxylic amino acid permease</fullName>
    </submittedName>
</protein>
<feature type="domain" description="Amino acid permease/ SLC12A" evidence="6">
    <location>
        <begin position="2"/>
        <end position="213"/>
    </location>
</feature>
<dbReference type="EMBL" id="GL876970">
    <property type="protein sequence ID" value="KLU86912.1"/>
    <property type="molecule type" value="Genomic_DNA"/>
</dbReference>
<name>A0A0C4E0N8_MAGP6</name>
<dbReference type="eggNOG" id="KOG1286">
    <property type="taxonomic scope" value="Eukaryota"/>
</dbReference>
<reference evidence="8" key="5">
    <citation type="submission" date="2015-06" db="UniProtKB">
        <authorList>
            <consortium name="EnsemblFungi"/>
        </authorList>
    </citation>
    <scope>IDENTIFICATION</scope>
    <source>
        <strain evidence="8">ATCC 64411</strain>
    </source>
</reference>
<dbReference type="GO" id="GO:0015171">
    <property type="term" value="F:amino acid transmembrane transporter activity"/>
    <property type="evidence" value="ECO:0007669"/>
    <property type="project" value="TreeGrafter"/>
</dbReference>
<evidence type="ECO:0000256" key="2">
    <source>
        <dbReference type="ARBA" id="ARBA00022692"/>
    </source>
</evidence>
<dbReference type="AlphaFoldDB" id="A0A0C4E0N8"/>
<dbReference type="VEuPathDB" id="FungiDB:MAPG_05919"/>
<reference evidence="8" key="4">
    <citation type="journal article" date="2015" name="G3 (Bethesda)">
        <title>Genome sequences of three phytopathogenic species of the Magnaporthaceae family of fungi.</title>
        <authorList>
            <person name="Okagaki L.H."/>
            <person name="Nunes C.C."/>
            <person name="Sailsbery J."/>
            <person name="Clay B."/>
            <person name="Brown D."/>
            <person name="John T."/>
            <person name="Oh Y."/>
            <person name="Young N."/>
            <person name="Fitzgerald M."/>
            <person name="Haas B.J."/>
            <person name="Zeng Q."/>
            <person name="Young S."/>
            <person name="Adiconis X."/>
            <person name="Fan L."/>
            <person name="Levin J.Z."/>
            <person name="Mitchell T.K."/>
            <person name="Okubara P.A."/>
            <person name="Farman M.L."/>
            <person name="Kohn L.M."/>
            <person name="Birren B."/>
            <person name="Ma L.-J."/>
            <person name="Dean R.A."/>
        </authorList>
    </citation>
    <scope>NUCLEOTIDE SEQUENCE</scope>
    <source>
        <strain evidence="8">ATCC 64411 / 73-15</strain>
    </source>
</reference>
<keyword evidence="3 5" id="KW-1133">Transmembrane helix</keyword>
<evidence type="ECO:0000256" key="3">
    <source>
        <dbReference type="ARBA" id="ARBA00022989"/>
    </source>
</evidence>
<keyword evidence="2 5" id="KW-0812">Transmembrane</keyword>